<evidence type="ECO:0000313" key="2">
    <source>
        <dbReference type="EMBL" id="SFQ00733.1"/>
    </source>
</evidence>
<proteinExistence type="predicted"/>
<gene>
    <name evidence="2" type="ORF">SAMN05444277_104128</name>
</gene>
<keyword evidence="1" id="KW-0472">Membrane</keyword>
<dbReference type="Proteomes" id="UP000199031">
    <property type="component" value="Unassembled WGS sequence"/>
</dbReference>
<feature type="transmembrane region" description="Helical" evidence="1">
    <location>
        <begin position="140"/>
        <end position="164"/>
    </location>
</feature>
<feature type="transmembrane region" description="Helical" evidence="1">
    <location>
        <begin position="216"/>
        <end position="235"/>
    </location>
</feature>
<organism evidence="2 3">
    <name type="scientific">Parafilimonas terrae</name>
    <dbReference type="NCBI Taxonomy" id="1465490"/>
    <lineage>
        <taxon>Bacteria</taxon>
        <taxon>Pseudomonadati</taxon>
        <taxon>Bacteroidota</taxon>
        <taxon>Chitinophagia</taxon>
        <taxon>Chitinophagales</taxon>
        <taxon>Chitinophagaceae</taxon>
        <taxon>Parafilimonas</taxon>
    </lineage>
</organism>
<name>A0A1I5UZP6_9BACT</name>
<keyword evidence="3" id="KW-1185">Reference proteome</keyword>
<dbReference type="OrthoDB" id="1115611at2"/>
<feature type="transmembrane region" description="Helical" evidence="1">
    <location>
        <begin position="301"/>
        <end position="320"/>
    </location>
</feature>
<feature type="transmembrane region" description="Helical" evidence="1">
    <location>
        <begin position="56"/>
        <end position="80"/>
    </location>
</feature>
<dbReference type="RefSeq" id="WP_090657349.1">
    <property type="nucleotide sequence ID" value="NZ_FOXQ01000004.1"/>
</dbReference>
<dbReference type="AlphaFoldDB" id="A0A1I5UZP6"/>
<feature type="transmembrane region" description="Helical" evidence="1">
    <location>
        <begin position="92"/>
        <end position="120"/>
    </location>
</feature>
<reference evidence="2 3" key="1">
    <citation type="submission" date="2016-10" db="EMBL/GenBank/DDBJ databases">
        <authorList>
            <person name="de Groot N.N."/>
        </authorList>
    </citation>
    <scope>NUCLEOTIDE SEQUENCE [LARGE SCALE GENOMIC DNA]</scope>
    <source>
        <strain evidence="2 3">DSM 28286</strain>
    </source>
</reference>
<evidence type="ECO:0000313" key="3">
    <source>
        <dbReference type="Proteomes" id="UP000199031"/>
    </source>
</evidence>
<protein>
    <recommendedName>
        <fullName evidence="4">Beta-carotene 15,15'-monooxygenase</fullName>
    </recommendedName>
</protein>
<feature type="transmembrane region" description="Helical" evidence="1">
    <location>
        <begin position="278"/>
        <end position="296"/>
    </location>
</feature>
<dbReference type="STRING" id="1465490.SAMN05444277_104128"/>
<keyword evidence="1" id="KW-1133">Transmembrane helix</keyword>
<feature type="transmembrane region" description="Helical" evidence="1">
    <location>
        <begin position="12"/>
        <end position="36"/>
    </location>
</feature>
<evidence type="ECO:0008006" key="4">
    <source>
        <dbReference type="Google" id="ProtNLM"/>
    </source>
</evidence>
<sequence>MISLFKDRSAVSVFWLIIICFGLHTSSLLHAPDIIISPADGYFYYILQPLKNAQPYFISLLFILLIFLLAMQLNFMLNALHMFPKQTNTAALAFLLFSALLPQFNVLSTALFACNLFIWILYSACRLYAAPNPKTSIFNFGMLCGFSILLYYPMLPLIIIALLALVIMRSFRINEWFVLFFGLITPAYFLASYLFLTGNLKFLPKPLQIFDIIQLPVPPIMFIITFAVSTLIILWGIFSVQSSGINALIQVRKSWSVFFIAMLLLLPAVFFIKEAYPLVLLLVILPGAAYTGYAFASSRNILPVIFFWVLLGLSIYNNWFAKY</sequence>
<evidence type="ECO:0000256" key="1">
    <source>
        <dbReference type="SAM" id="Phobius"/>
    </source>
</evidence>
<keyword evidence="1" id="KW-0812">Transmembrane</keyword>
<feature type="transmembrane region" description="Helical" evidence="1">
    <location>
        <begin position="255"/>
        <end position="272"/>
    </location>
</feature>
<accession>A0A1I5UZP6</accession>
<dbReference type="EMBL" id="FOXQ01000004">
    <property type="protein sequence ID" value="SFQ00733.1"/>
    <property type="molecule type" value="Genomic_DNA"/>
</dbReference>
<feature type="transmembrane region" description="Helical" evidence="1">
    <location>
        <begin position="176"/>
        <end position="196"/>
    </location>
</feature>